<dbReference type="PANTHER" id="PTHR35335:SF1">
    <property type="entry name" value="UPF0716 PROTEIN FXSA"/>
    <property type="match status" value="1"/>
</dbReference>
<dbReference type="NCBIfam" id="NF008528">
    <property type="entry name" value="PRK11463.1-2"/>
    <property type="match status" value="1"/>
</dbReference>
<evidence type="ECO:0000256" key="1">
    <source>
        <dbReference type="SAM" id="Phobius"/>
    </source>
</evidence>
<keyword evidence="1" id="KW-1133">Transmembrane helix</keyword>
<keyword evidence="3" id="KW-1185">Reference proteome</keyword>
<proteinExistence type="predicted"/>
<sequence>MAKWFVLLLIIVPAAEVGVLILSGNTIGIWPTIALIIATGLLGAWLAKREGLQVFRTLQMQTQRGEMPGDIVLDGVCILVGGTLLLTPGFITDALGFSLLIPWSRRGMKAVLKKWFKKMVDNGNIKVMGRRW</sequence>
<organism evidence="2 3">
    <name type="scientific">Marinococcus luteus</name>
    <dbReference type="NCBI Taxonomy" id="1122204"/>
    <lineage>
        <taxon>Bacteria</taxon>
        <taxon>Bacillati</taxon>
        <taxon>Bacillota</taxon>
        <taxon>Bacilli</taxon>
        <taxon>Bacillales</taxon>
        <taxon>Bacillaceae</taxon>
        <taxon>Marinococcus</taxon>
    </lineage>
</organism>
<evidence type="ECO:0000313" key="2">
    <source>
        <dbReference type="EMBL" id="SDW69680.1"/>
    </source>
</evidence>
<reference evidence="2 3" key="1">
    <citation type="submission" date="2016-10" db="EMBL/GenBank/DDBJ databases">
        <authorList>
            <person name="de Groot N.N."/>
        </authorList>
    </citation>
    <scope>NUCLEOTIDE SEQUENCE [LARGE SCALE GENOMIC DNA]</scope>
    <source>
        <strain evidence="2 3">DSM 23126</strain>
    </source>
</reference>
<evidence type="ECO:0000313" key="3">
    <source>
        <dbReference type="Proteomes" id="UP000199488"/>
    </source>
</evidence>
<dbReference type="RefSeq" id="WP_091614844.1">
    <property type="nucleotide sequence ID" value="NZ_FNNC01000004.1"/>
</dbReference>
<dbReference type="PANTHER" id="PTHR35335">
    <property type="entry name" value="UPF0716 PROTEIN FXSA"/>
    <property type="match status" value="1"/>
</dbReference>
<feature type="transmembrane region" description="Helical" evidence="1">
    <location>
        <begin position="68"/>
        <end position="91"/>
    </location>
</feature>
<dbReference type="AlphaFoldDB" id="A0A1H2VN21"/>
<protein>
    <submittedName>
        <fullName evidence="2">UPF0716 protein FxsA</fullName>
    </submittedName>
</protein>
<dbReference type="EMBL" id="FNNC01000004">
    <property type="protein sequence ID" value="SDW69680.1"/>
    <property type="molecule type" value="Genomic_DNA"/>
</dbReference>
<dbReference type="OrthoDB" id="9792788at2"/>
<dbReference type="STRING" id="1122204.SAMN05421781_2166"/>
<dbReference type="Proteomes" id="UP000199488">
    <property type="component" value="Unassembled WGS sequence"/>
</dbReference>
<name>A0A1H2VN21_9BACI</name>
<dbReference type="Pfam" id="PF04186">
    <property type="entry name" value="FxsA"/>
    <property type="match status" value="1"/>
</dbReference>
<dbReference type="InterPro" id="IPR007313">
    <property type="entry name" value="FxsA"/>
</dbReference>
<dbReference type="GO" id="GO:0016020">
    <property type="term" value="C:membrane"/>
    <property type="evidence" value="ECO:0007669"/>
    <property type="project" value="InterPro"/>
</dbReference>
<feature type="transmembrane region" description="Helical" evidence="1">
    <location>
        <begin position="27"/>
        <end position="47"/>
    </location>
</feature>
<keyword evidence="1" id="KW-0812">Transmembrane</keyword>
<gene>
    <name evidence="2" type="ORF">SAMN05421781_2166</name>
</gene>
<keyword evidence="1" id="KW-0472">Membrane</keyword>
<accession>A0A1H2VN21</accession>